<evidence type="ECO:0000313" key="8">
    <source>
        <dbReference type="WBParaSite" id="nRc.2.0.1.t12186-RA"/>
    </source>
</evidence>
<dbReference type="AlphaFoldDB" id="A0A915IG17"/>
<comment type="subcellular location">
    <subcellularLocation>
        <location evidence="1">Membrane</location>
    </subcellularLocation>
</comment>
<dbReference type="InterPro" id="IPR017452">
    <property type="entry name" value="GPCR_Rhodpsn_7TM"/>
</dbReference>
<evidence type="ECO:0000256" key="2">
    <source>
        <dbReference type="ARBA" id="ARBA00022692"/>
    </source>
</evidence>
<keyword evidence="2 5" id="KW-0812">Transmembrane</keyword>
<dbReference type="GO" id="GO:0016020">
    <property type="term" value="C:membrane"/>
    <property type="evidence" value="ECO:0007669"/>
    <property type="project" value="UniProtKB-SubCell"/>
</dbReference>
<dbReference type="Gene3D" id="1.20.1070.10">
    <property type="entry name" value="Rhodopsin 7-helix transmembrane proteins"/>
    <property type="match status" value="1"/>
</dbReference>
<dbReference type="Proteomes" id="UP000887565">
    <property type="component" value="Unplaced"/>
</dbReference>
<dbReference type="CDD" id="cd00637">
    <property type="entry name" value="7tm_classA_rhodopsin-like"/>
    <property type="match status" value="1"/>
</dbReference>
<evidence type="ECO:0000256" key="3">
    <source>
        <dbReference type="ARBA" id="ARBA00022989"/>
    </source>
</evidence>
<feature type="transmembrane region" description="Helical" evidence="5">
    <location>
        <begin position="169"/>
        <end position="191"/>
    </location>
</feature>
<sequence>MSSTNFTPAWCTWLTVETINLGCGILSLMAIRKMKSFGSSTSLLMRVLLITDILMSTFFLFYDTYQLVQSTSNIRIAFNTFTCYCFASLQWLLIGYSQMITFMISLDRLFAILHPDFYKTSFSEYTKSFIIGPLIISIISYVASFFDIFDTRSVDVCTVRRSAGKIYKYFFVGFSLSVNLATSLSYFIMIFHVKKFGAESRSTQIQKIKSKRMKKLAKVLAFSCLCYTMTNFAQTVIMSVAVKFYPDELSPYGIYCGWLSSMDSIIIFASFYIFMPEFKNRVDAIIINRNRIQQVTTLNVGTTY</sequence>
<dbReference type="PANTHER" id="PTHR23360:SF69">
    <property type="entry name" value="G-PROTEIN COUPLED RECEPTORS FAMILY 1 PROFILE DOMAIN-CONTAINING PROTEIN-RELATED"/>
    <property type="match status" value="1"/>
</dbReference>
<feature type="transmembrane region" description="Helical" evidence="5">
    <location>
        <begin position="252"/>
        <end position="274"/>
    </location>
</feature>
<keyword evidence="4 5" id="KW-0472">Membrane</keyword>
<evidence type="ECO:0000313" key="7">
    <source>
        <dbReference type="Proteomes" id="UP000887565"/>
    </source>
</evidence>
<reference evidence="8" key="1">
    <citation type="submission" date="2022-11" db="UniProtKB">
        <authorList>
            <consortium name="WormBaseParasite"/>
        </authorList>
    </citation>
    <scope>IDENTIFICATION</scope>
</reference>
<dbReference type="SMART" id="SM01381">
    <property type="entry name" value="7TM_GPCR_Srsx"/>
    <property type="match status" value="1"/>
</dbReference>
<dbReference type="InterPro" id="IPR047130">
    <property type="entry name" value="7TM_GPCR_Srsx_nematod"/>
</dbReference>
<keyword evidence="3 5" id="KW-1133">Transmembrane helix</keyword>
<dbReference type="Pfam" id="PF10320">
    <property type="entry name" value="7TM_GPCR_Srsx"/>
    <property type="match status" value="1"/>
</dbReference>
<dbReference type="WBParaSite" id="nRc.2.0.1.t12186-RA">
    <property type="protein sequence ID" value="nRc.2.0.1.t12186-RA"/>
    <property type="gene ID" value="nRc.2.0.1.g12186"/>
</dbReference>
<proteinExistence type="predicted"/>
<feature type="transmembrane region" description="Helical" evidence="5">
    <location>
        <begin position="129"/>
        <end position="149"/>
    </location>
</feature>
<dbReference type="GO" id="GO:0004930">
    <property type="term" value="F:G protein-coupled receptor activity"/>
    <property type="evidence" value="ECO:0007669"/>
    <property type="project" value="InterPro"/>
</dbReference>
<feature type="transmembrane region" description="Helical" evidence="5">
    <location>
        <begin position="12"/>
        <end position="31"/>
    </location>
</feature>
<evidence type="ECO:0000256" key="5">
    <source>
        <dbReference type="SAM" id="Phobius"/>
    </source>
</evidence>
<dbReference type="PANTHER" id="PTHR23360">
    <property type="entry name" value="G-PROTEIN COUPLED RECEPTORS FAMILY 1 PROFILE DOMAIN-CONTAINING PROTEIN-RELATED"/>
    <property type="match status" value="1"/>
</dbReference>
<feature type="domain" description="G-protein coupled receptors family 1 profile" evidence="6">
    <location>
        <begin position="23"/>
        <end position="228"/>
    </location>
</feature>
<evidence type="ECO:0000259" key="6">
    <source>
        <dbReference type="PROSITE" id="PS50262"/>
    </source>
</evidence>
<protein>
    <submittedName>
        <fullName evidence="8">G-protein coupled receptors family 1 profile domain-containing protein</fullName>
    </submittedName>
</protein>
<name>A0A915IG17_ROMCU</name>
<dbReference type="InterPro" id="IPR019424">
    <property type="entry name" value="7TM_GPCR_Srsx"/>
</dbReference>
<evidence type="ECO:0000256" key="1">
    <source>
        <dbReference type="ARBA" id="ARBA00004370"/>
    </source>
</evidence>
<accession>A0A915IG17</accession>
<feature type="transmembrane region" description="Helical" evidence="5">
    <location>
        <begin position="74"/>
        <end position="94"/>
    </location>
</feature>
<dbReference type="InterPro" id="IPR000276">
    <property type="entry name" value="GPCR_Rhodpsn"/>
</dbReference>
<organism evidence="7 8">
    <name type="scientific">Romanomermis culicivorax</name>
    <name type="common">Nematode worm</name>
    <dbReference type="NCBI Taxonomy" id="13658"/>
    <lineage>
        <taxon>Eukaryota</taxon>
        <taxon>Metazoa</taxon>
        <taxon>Ecdysozoa</taxon>
        <taxon>Nematoda</taxon>
        <taxon>Enoplea</taxon>
        <taxon>Dorylaimia</taxon>
        <taxon>Mermithida</taxon>
        <taxon>Mermithoidea</taxon>
        <taxon>Mermithidae</taxon>
        <taxon>Romanomermis</taxon>
    </lineage>
</organism>
<keyword evidence="7" id="KW-1185">Reference proteome</keyword>
<evidence type="ECO:0000256" key="4">
    <source>
        <dbReference type="ARBA" id="ARBA00023136"/>
    </source>
</evidence>
<feature type="transmembrane region" description="Helical" evidence="5">
    <location>
        <begin position="43"/>
        <end position="62"/>
    </location>
</feature>
<feature type="transmembrane region" description="Helical" evidence="5">
    <location>
        <begin position="219"/>
        <end position="240"/>
    </location>
</feature>
<dbReference type="SUPFAM" id="SSF81321">
    <property type="entry name" value="Family A G protein-coupled receptor-like"/>
    <property type="match status" value="1"/>
</dbReference>
<dbReference type="PROSITE" id="PS50262">
    <property type="entry name" value="G_PROTEIN_RECEP_F1_2"/>
    <property type="match status" value="1"/>
</dbReference>